<reference evidence="6 7" key="1">
    <citation type="journal article" date="2024" name="Nat. Commun.">
        <title>Phylogenomics reveals the evolutionary origins of lichenization in chlorophyte algae.</title>
        <authorList>
            <person name="Puginier C."/>
            <person name="Libourel C."/>
            <person name="Otte J."/>
            <person name="Skaloud P."/>
            <person name="Haon M."/>
            <person name="Grisel S."/>
            <person name="Petersen M."/>
            <person name="Berrin J.G."/>
            <person name="Delaux P.M."/>
            <person name="Dal Grande F."/>
            <person name="Keller J."/>
        </authorList>
    </citation>
    <scope>NUCLEOTIDE SEQUENCE [LARGE SCALE GENOMIC DNA]</scope>
    <source>
        <strain evidence="6 7">SAG 2043</strain>
    </source>
</reference>
<evidence type="ECO:0000256" key="5">
    <source>
        <dbReference type="SAM" id="MobiDB-lite"/>
    </source>
</evidence>
<evidence type="ECO:0000256" key="4">
    <source>
        <dbReference type="SAM" id="Coils"/>
    </source>
</evidence>
<evidence type="ECO:0008006" key="8">
    <source>
        <dbReference type="Google" id="ProtNLM"/>
    </source>
</evidence>
<organism evidence="6 7">
    <name type="scientific">[Myrmecia] bisecta</name>
    <dbReference type="NCBI Taxonomy" id="41462"/>
    <lineage>
        <taxon>Eukaryota</taxon>
        <taxon>Viridiplantae</taxon>
        <taxon>Chlorophyta</taxon>
        <taxon>core chlorophytes</taxon>
        <taxon>Trebouxiophyceae</taxon>
        <taxon>Trebouxiales</taxon>
        <taxon>Trebouxiaceae</taxon>
        <taxon>Myrmecia</taxon>
    </lineage>
</organism>
<gene>
    <name evidence="6" type="ORF">WJX72_007466</name>
</gene>
<dbReference type="InterPro" id="IPR001611">
    <property type="entry name" value="Leu-rich_rpt"/>
</dbReference>
<dbReference type="EMBL" id="JALJOR010000009">
    <property type="protein sequence ID" value="KAK9811638.1"/>
    <property type="molecule type" value="Genomic_DNA"/>
</dbReference>
<evidence type="ECO:0000256" key="1">
    <source>
        <dbReference type="ARBA" id="ARBA00004430"/>
    </source>
</evidence>
<evidence type="ECO:0000313" key="7">
    <source>
        <dbReference type="Proteomes" id="UP001489004"/>
    </source>
</evidence>
<feature type="region of interest" description="Disordered" evidence="5">
    <location>
        <begin position="631"/>
        <end position="662"/>
    </location>
</feature>
<feature type="compositionally biased region" description="Polar residues" evidence="5">
    <location>
        <begin position="720"/>
        <end position="732"/>
    </location>
</feature>
<evidence type="ECO:0000256" key="2">
    <source>
        <dbReference type="ARBA" id="ARBA00022614"/>
    </source>
</evidence>
<dbReference type="PROSITE" id="PS51450">
    <property type="entry name" value="LRR"/>
    <property type="match status" value="1"/>
</dbReference>
<dbReference type="GO" id="GO:0005930">
    <property type="term" value="C:axoneme"/>
    <property type="evidence" value="ECO:0007669"/>
    <property type="project" value="UniProtKB-SubCell"/>
</dbReference>
<dbReference type="SMART" id="SM00369">
    <property type="entry name" value="LRR_TYP"/>
    <property type="match status" value="4"/>
</dbReference>
<keyword evidence="2" id="KW-0433">Leucine-rich repeat</keyword>
<dbReference type="InterPro" id="IPR003591">
    <property type="entry name" value="Leu-rich_rpt_typical-subtyp"/>
</dbReference>
<accession>A0AAW1PP19</accession>
<evidence type="ECO:0000256" key="3">
    <source>
        <dbReference type="ARBA" id="ARBA00022737"/>
    </source>
</evidence>
<keyword evidence="3" id="KW-0677">Repeat</keyword>
<dbReference type="AlphaFoldDB" id="A0AAW1PP19"/>
<comment type="subcellular location">
    <subcellularLocation>
        <location evidence="1">Cytoplasm</location>
        <location evidence="1">Cytoskeleton</location>
        <location evidence="1">Cilium axoneme</location>
    </subcellularLocation>
</comment>
<proteinExistence type="predicted"/>
<feature type="region of interest" description="Disordered" evidence="5">
    <location>
        <begin position="767"/>
        <end position="791"/>
    </location>
</feature>
<dbReference type="Proteomes" id="UP001489004">
    <property type="component" value="Unassembled WGS sequence"/>
</dbReference>
<keyword evidence="7" id="KW-1185">Reference proteome</keyword>
<feature type="region of interest" description="Disordered" evidence="5">
    <location>
        <begin position="719"/>
        <end position="739"/>
    </location>
</feature>
<dbReference type="SUPFAM" id="SSF52058">
    <property type="entry name" value="L domain-like"/>
    <property type="match status" value="1"/>
</dbReference>
<feature type="coiled-coil region" evidence="4">
    <location>
        <begin position="185"/>
        <end position="233"/>
    </location>
</feature>
<dbReference type="PANTHER" id="PTHR15454">
    <property type="entry name" value="NISCHARIN RELATED"/>
    <property type="match status" value="1"/>
</dbReference>
<dbReference type="InterPro" id="IPR032675">
    <property type="entry name" value="LRR_dom_sf"/>
</dbReference>
<evidence type="ECO:0000313" key="6">
    <source>
        <dbReference type="EMBL" id="KAK9811638.1"/>
    </source>
</evidence>
<dbReference type="Gene3D" id="3.80.10.10">
    <property type="entry name" value="Ribonuclease Inhibitor"/>
    <property type="match status" value="1"/>
</dbReference>
<dbReference type="Pfam" id="PF14580">
    <property type="entry name" value="LRR_9"/>
    <property type="match status" value="1"/>
</dbReference>
<keyword evidence="4" id="KW-0175">Coiled coil</keyword>
<protein>
    <recommendedName>
        <fullName evidence="8">Alpha-helical coiled-coil rod protein</fullName>
    </recommendedName>
</protein>
<sequence>MQKGLAEQLLRDYRGITALDLSNNELQQVPEYLQHLTWLEKLSLSGNSLQRFELAQPLTNLKELTLDSNKIWCVSENITGLQALQTLSLQGNELQQLPPLLHLLEQLPALRSLTLAGNPVAKLASYRSSVLAALTQLTSLDGAYIQAEHGCFQVASADPAGGHDGLGSESRLPLIQLPDALLEKLGLAEQRCEHLGQQLVEAQQEAQSCQAQLRAAQQHATNLEVQLERMHHELVKENGLMEMRIASLQKIISLQEEQLMRGELCEPGQADAEAPSVAVLARWRQEVFGLLLREAQAEVAAKEQQAQHEAVLAELQRGSQEQIQLLSLQAADVRAELQVERGRGKQAAAGLQEATWQIASLESKLQQSNVSLEALAQHAQRTNAQLIQTATDGKAAMRRLEAYAHRLAFAEERLRYAVKLSAIGEASASGALASSSDSQQQQAASAAAAPGTQAQNTADVRLLSSPAEVLRLEVRRLMADRDLLLQKVEAVRRKQDVVVREAVEATNQQAAADMEERLQAELASHMEKMQSQLRLQHCQLCQELQENEQRCREAVESAQEAARAAQAQLAVAQQAAAQEVAQLQGALAAATAEVAKQATQHATEQAALRSELQQAHSNELHAAVEKVQAEQEALRRGMQEQQSQELSRAVAEAEASRREAQQASTALRQFQRQLGKLKQQNSTDLKAVIQDLEAKLAAKEAAFRSMRQERNALLSVLRKQGNSDPASTTANSPHPDAAIPGAATCEPGDQMYWTETGAQVLDVGHRQASATGGTARTGPQDSANDGLTAPDPTLLQKLADLQELTRELLRD</sequence>
<comment type="caution">
    <text evidence="6">The sequence shown here is derived from an EMBL/GenBank/DDBJ whole genome shotgun (WGS) entry which is preliminary data.</text>
</comment>
<name>A0AAW1PP19_9CHLO</name>
<feature type="coiled-coil region" evidence="4">
    <location>
        <begin position="541"/>
        <end position="593"/>
    </location>
</feature>
<feature type="compositionally biased region" description="Polar residues" evidence="5">
    <location>
        <begin position="768"/>
        <end position="785"/>
    </location>
</feature>